<feature type="domain" description="PLA2c" evidence="4">
    <location>
        <begin position="9"/>
        <end position="584"/>
    </location>
</feature>
<dbReference type="GO" id="GO:0047498">
    <property type="term" value="F:calcium-dependent phospholipase A2 activity"/>
    <property type="evidence" value="ECO:0007669"/>
    <property type="project" value="TreeGrafter"/>
</dbReference>
<dbReference type="GO" id="GO:0005635">
    <property type="term" value="C:nuclear envelope"/>
    <property type="evidence" value="ECO:0007669"/>
    <property type="project" value="TreeGrafter"/>
</dbReference>
<sequence length="584" mass="65827">MEQIMKRFQWRKDDVRVRLSHELSAGEKEATENRKAKVLECLKSLGIAHDEDTKDNMPNITILGSGGGLRAMIALQGTLVEMKKQGLLDAVLYLCGVSGSTWCMSTLYKDKDWTENVQDLEECLCDTLSKSSWDLHKAYSLACQAAKDELFSLTDVWASFVVYKILKQYDQTTLSQQHDASTSGTNPYPIYAAVEAKISHKADENSPGTWFEFTPHESGFPGLGAFVCTKNLGSKFKNGKLKDNSEEKSICYLQGLCGSVFGSMEENIKYLKELVLQIFSGGLRGEHQYAVGGAENTAEMAMPPLGGGTHRTCAHCRSALLLLEFHGHASAGEDCEGVFEKLKEVLKEHKGKNSYQKCCEMSDTWGSKTLAARMEECAEFGRIFETEHGGSVSSACKLFWKICVCIFRWRWGSTHNFLYKCCDAKSTGLDKDEVINLIDAGIGINSAYPLVLRPERKVKLILSFDFSNKDPFKTIKKTAEYCEANNMSFPKIDPEKLKDTDTPSSCYIFKGKDVPTVMHFPLFNKENCPDKIHDFRERYSTFQFSYKEDDVKELLKRAKMNISNNKERIREEIQQIVSSSTKKF</sequence>
<gene>
    <name evidence="5" type="ORF">KIL84_010206</name>
</gene>
<dbReference type="SMART" id="SM00022">
    <property type="entry name" value="PLAc"/>
    <property type="match status" value="1"/>
</dbReference>
<dbReference type="PANTHER" id="PTHR10728:SF39">
    <property type="entry name" value="CYTOSOLIC PHOSPHOLIPASE A2 GAMMA"/>
    <property type="match status" value="1"/>
</dbReference>
<keyword evidence="6" id="KW-1185">Reference proteome</keyword>
<dbReference type="InterPro" id="IPR016035">
    <property type="entry name" value="Acyl_Trfase/lysoPLipase"/>
</dbReference>
<keyword evidence="2 3" id="KW-0443">Lipid metabolism</keyword>
<dbReference type="Gene3D" id="3.40.1090.10">
    <property type="entry name" value="Cytosolic phospholipase A2 catalytic domain"/>
    <property type="match status" value="2"/>
</dbReference>
<dbReference type="GO" id="GO:0005829">
    <property type="term" value="C:cytosol"/>
    <property type="evidence" value="ECO:0007669"/>
    <property type="project" value="TreeGrafter"/>
</dbReference>
<evidence type="ECO:0000313" key="6">
    <source>
        <dbReference type="Proteomes" id="UP000827986"/>
    </source>
</evidence>
<dbReference type="PROSITE" id="PS51210">
    <property type="entry name" value="PLA2C"/>
    <property type="match status" value="1"/>
</dbReference>
<comment type="caution">
    <text evidence="5">The sequence shown here is derived from an EMBL/GenBank/DDBJ whole genome shotgun (WGS) entry which is preliminary data.</text>
</comment>
<organism evidence="5 6">
    <name type="scientific">Mauremys mutica</name>
    <name type="common">yellowpond turtle</name>
    <dbReference type="NCBI Taxonomy" id="74926"/>
    <lineage>
        <taxon>Eukaryota</taxon>
        <taxon>Metazoa</taxon>
        <taxon>Chordata</taxon>
        <taxon>Craniata</taxon>
        <taxon>Vertebrata</taxon>
        <taxon>Euteleostomi</taxon>
        <taxon>Archelosauria</taxon>
        <taxon>Testudinata</taxon>
        <taxon>Testudines</taxon>
        <taxon>Cryptodira</taxon>
        <taxon>Durocryptodira</taxon>
        <taxon>Testudinoidea</taxon>
        <taxon>Geoemydidae</taxon>
        <taxon>Geoemydinae</taxon>
        <taxon>Mauremys</taxon>
    </lineage>
</organism>
<dbReference type="GO" id="GO:0046475">
    <property type="term" value="P:glycerophospholipid catabolic process"/>
    <property type="evidence" value="ECO:0007669"/>
    <property type="project" value="TreeGrafter"/>
</dbReference>
<dbReference type="InterPro" id="IPR002642">
    <property type="entry name" value="LysoPLipase_cat_dom"/>
</dbReference>
<dbReference type="PANTHER" id="PTHR10728">
    <property type="entry name" value="CYTOSOLIC PHOSPHOLIPASE A2"/>
    <property type="match status" value="1"/>
</dbReference>
<keyword evidence="3" id="KW-0442">Lipid degradation</keyword>
<dbReference type="SUPFAM" id="SSF52151">
    <property type="entry name" value="FabD/lysophospholipase-like"/>
    <property type="match status" value="2"/>
</dbReference>
<reference evidence="5" key="1">
    <citation type="submission" date="2021-09" db="EMBL/GenBank/DDBJ databases">
        <title>The genome of Mauremys mutica provides insights into the evolution of semi-aquatic lifestyle.</title>
        <authorList>
            <person name="Gong S."/>
            <person name="Gao Y."/>
        </authorList>
    </citation>
    <scope>NUCLEOTIDE SEQUENCE</scope>
    <source>
        <strain evidence="5">MM-2020</strain>
        <tissue evidence="5">Muscle</tissue>
    </source>
</reference>
<keyword evidence="1 3" id="KW-0378">Hydrolase</keyword>
<dbReference type="GO" id="GO:0005544">
    <property type="term" value="F:calcium-dependent phospholipid binding"/>
    <property type="evidence" value="ECO:0007669"/>
    <property type="project" value="TreeGrafter"/>
</dbReference>
<dbReference type="Proteomes" id="UP000827986">
    <property type="component" value="Unassembled WGS sequence"/>
</dbReference>
<dbReference type="Pfam" id="PF01735">
    <property type="entry name" value="PLA2_B"/>
    <property type="match status" value="1"/>
</dbReference>
<dbReference type="GO" id="GO:0005654">
    <property type="term" value="C:nucleoplasm"/>
    <property type="evidence" value="ECO:0007669"/>
    <property type="project" value="TreeGrafter"/>
</dbReference>
<evidence type="ECO:0000256" key="1">
    <source>
        <dbReference type="ARBA" id="ARBA00022801"/>
    </source>
</evidence>
<name>A0A9D3XM24_9SAUR</name>
<proteinExistence type="predicted"/>
<dbReference type="GO" id="GO:0005509">
    <property type="term" value="F:calcium ion binding"/>
    <property type="evidence" value="ECO:0007669"/>
    <property type="project" value="TreeGrafter"/>
</dbReference>
<evidence type="ECO:0000313" key="5">
    <source>
        <dbReference type="EMBL" id="KAH1182452.1"/>
    </source>
</evidence>
<accession>A0A9D3XM24</accession>
<dbReference type="EMBL" id="JAHDVG010000467">
    <property type="protein sequence ID" value="KAH1182452.1"/>
    <property type="molecule type" value="Genomic_DNA"/>
</dbReference>
<evidence type="ECO:0000256" key="2">
    <source>
        <dbReference type="ARBA" id="ARBA00023098"/>
    </source>
</evidence>
<protein>
    <recommendedName>
        <fullName evidence="4">PLA2c domain-containing protein</fullName>
    </recommendedName>
</protein>
<evidence type="ECO:0000256" key="3">
    <source>
        <dbReference type="PROSITE-ProRule" id="PRU00555"/>
    </source>
</evidence>
<evidence type="ECO:0000259" key="4">
    <source>
        <dbReference type="PROSITE" id="PS51210"/>
    </source>
</evidence>
<dbReference type="AlphaFoldDB" id="A0A9D3XM24"/>